<dbReference type="EMBL" id="BARS01021938">
    <property type="protein sequence ID" value="GAG09350.1"/>
    <property type="molecule type" value="Genomic_DNA"/>
</dbReference>
<feature type="non-terminal residue" evidence="1">
    <location>
        <position position="1"/>
    </location>
</feature>
<accession>X0UUD7</accession>
<proteinExistence type="predicted"/>
<reference evidence="1" key="1">
    <citation type="journal article" date="2014" name="Front. Microbiol.">
        <title>High frequency of phylogenetically diverse reductive dehalogenase-homologous genes in deep subseafloor sedimentary metagenomes.</title>
        <authorList>
            <person name="Kawai M."/>
            <person name="Futagami T."/>
            <person name="Toyoda A."/>
            <person name="Takaki Y."/>
            <person name="Nishi S."/>
            <person name="Hori S."/>
            <person name="Arai W."/>
            <person name="Tsubouchi T."/>
            <person name="Morono Y."/>
            <person name="Uchiyama I."/>
            <person name="Ito T."/>
            <person name="Fujiyama A."/>
            <person name="Inagaki F."/>
            <person name="Takami H."/>
        </authorList>
    </citation>
    <scope>NUCLEOTIDE SEQUENCE</scope>
    <source>
        <strain evidence="1">Expedition CK06-06</strain>
    </source>
</reference>
<sequence length="52" mass="6103">ALRGIPKLDSQELCQTNELKKYLKEHNLVSKRISEFFIINSPLDKFLKKNIT</sequence>
<comment type="caution">
    <text evidence="1">The sequence shown here is derived from an EMBL/GenBank/DDBJ whole genome shotgun (WGS) entry which is preliminary data.</text>
</comment>
<organism evidence="1">
    <name type="scientific">marine sediment metagenome</name>
    <dbReference type="NCBI Taxonomy" id="412755"/>
    <lineage>
        <taxon>unclassified sequences</taxon>
        <taxon>metagenomes</taxon>
        <taxon>ecological metagenomes</taxon>
    </lineage>
</organism>
<gene>
    <name evidence="1" type="ORF">S01H1_35140</name>
</gene>
<evidence type="ECO:0000313" key="1">
    <source>
        <dbReference type="EMBL" id="GAG09350.1"/>
    </source>
</evidence>
<protein>
    <submittedName>
        <fullName evidence="1">Uncharacterized protein</fullName>
    </submittedName>
</protein>
<name>X0UUD7_9ZZZZ</name>
<dbReference type="AlphaFoldDB" id="X0UUD7"/>